<evidence type="ECO:0000256" key="1">
    <source>
        <dbReference type="ARBA" id="ARBA00008467"/>
    </source>
</evidence>
<dbReference type="NCBIfam" id="NF005589">
    <property type="entry name" value="PRK07314.1"/>
    <property type="match status" value="1"/>
</dbReference>
<name>A0ABV9UYP2_9ACTN</name>
<dbReference type="InterPro" id="IPR020841">
    <property type="entry name" value="PKS_Beta-ketoAc_synthase_dom"/>
</dbReference>
<feature type="region of interest" description="Disordered" evidence="5">
    <location>
        <begin position="281"/>
        <end position="305"/>
    </location>
</feature>
<reference evidence="8" key="1">
    <citation type="journal article" date="2019" name="Int. J. Syst. Evol. Microbiol.">
        <title>The Global Catalogue of Microorganisms (GCM) 10K type strain sequencing project: providing services to taxonomists for standard genome sequencing and annotation.</title>
        <authorList>
            <consortium name="The Broad Institute Genomics Platform"/>
            <consortium name="The Broad Institute Genome Sequencing Center for Infectious Disease"/>
            <person name="Wu L."/>
            <person name="Ma J."/>
        </authorList>
    </citation>
    <scope>NUCLEOTIDE SEQUENCE [LARGE SCALE GENOMIC DNA]</scope>
    <source>
        <strain evidence="8">CCM 7224</strain>
    </source>
</reference>
<dbReference type="Pfam" id="PF00109">
    <property type="entry name" value="ketoacyl-synt"/>
    <property type="match status" value="1"/>
</dbReference>
<evidence type="ECO:0000256" key="4">
    <source>
        <dbReference type="RuleBase" id="RU003694"/>
    </source>
</evidence>
<proteinExistence type="inferred from homology"/>
<keyword evidence="8" id="KW-1185">Reference proteome</keyword>
<sequence>MNPAIVITGTGLVTPGGTDTDTTWDSVCAGQSAARRDLELDGPPVHLSCRVPGFDPAALLPTRQPWRYDRATQFLFAAAYEAIHHAGLDHRTWDTSRVAVVIGTAAGGIATLETQHRKLLSTGPGTLSPLTLTAYLPNMAAAHLALELGVTGPAFHTSSACASGATAIITAVLLLHAGQCDIALAGGTDAMITPLCAAAFTKMGALSTNHDEPSAASRPFDKDRDGFVLAEGAGLLVLERAAHAQARRARPLAVLAGHGATSDAHHPTAPHPEGRGLRSALTQALNSSSASTGDVDHINAHGTSTRLNDQVEAGAIRDLFSHTTPSVTSVKGVLGHTMGAAGAIEAALTVTSIDRGAAPPTANFSQPDRTTAGLDIITKSPRRQAIHLALSHSLGFGGHNTVLAFARP</sequence>
<evidence type="ECO:0000259" key="6">
    <source>
        <dbReference type="PROSITE" id="PS52004"/>
    </source>
</evidence>
<evidence type="ECO:0000313" key="8">
    <source>
        <dbReference type="Proteomes" id="UP001595834"/>
    </source>
</evidence>
<dbReference type="EMBL" id="JBHSIZ010000049">
    <property type="protein sequence ID" value="MFC4961477.1"/>
    <property type="molecule type" value="Genomic_DNA"/>
</dbReference>
<dbReference type="PROSITE" id="PS00606">
    <property type="entry name" value="KS3_1"/>
    <property type="match status" value="1"/>
</dbReference>
<dbReference type="InterPro" id="IPR014030">
    <property type="entry name" value="Ketoacyl_synth_N"/>
</dbReference>
<comment type="caution">
    <text evidence="7">The sequence shown here is derived from an EMBL/GenBank/DDBJ whole genome shotgun (WGS) entry which is preliminary data.</text>
</comment>
<evidence type="ECO:0000256" key="2">
    <source>
        <dbReference type="ARBA" id="ARBA00022679"/>
    </source>
</evidence>
<dbReference type="CDD" id="cd00834">
    <property type="entry name" value="KAS_I_II"/>
    <property type="match status" value="1"/>
</dbReference>
<dbReference type="InterPro" id="IPR016039">
    <property type="entry name" value="Thiolase-like"/>
</dbReference>
<dbReference type="RefSeq" id="WP_344380734.1">
    <property type="nucleotide sequence ID" value="NZ_BAAASQ010000053.1"/>
</dbReference>
<evidence type="ECO:0000313" key="7">
    <source>
        <dbReference type="EMBL" id="MFC4961477.1"/>
    </source>
</evidence>
<accession>A0ABV9UYP2</accession>
<keyword evidence="3" id="KW-0012">Acyltransferase</keyword>
<dbReference type="PANTHER" id="PTHR11712">
    <property type="entry name" value="POLYKETIDE SYNTHASE-RELATED"/>
    <property type="match status" value="1"/>
</dbReference>
<feature type="compositionally biased region" description="Polar residues" evidence="5">
    <location>
        <begin position="281"/>
        <end position="292"/>
    </location>
</feature>
<dbReference type="SMART" id="SM00825">
    <property type="entry name" value="PKS_KS"/>
    <property type="match status" value="1"/>
</dbReference>
<gene>
    <name evidence="7" type="ORF">ACFPFX_34820</name>
</gene>
<dbReference type="PROSITE" id="PS52004">
    <property type="entry name" value="KS3_2"/>
    <property type="match status" value="1"/>
</dbReference>
<protein>
    <submittedName>
        <fullName evidence="7">Beta-ketoacyl-[acyl-carrier-protein] synthase family protein</fullName>
    </submittedName>
</protein>
<organism evidence="7 8">
    <name type="scientific">Streptomyces mauvecolor</name>
    <dbReference type="NCBI Taxonomy" id="58345"/>
    <lineage>
        <taxon>Bacteria</taxon>
        <taxon>Bacillati</taxon>
        <taxon>Actinomycetota</taxon>
        <taxon>Actinomycetes</taxon>
        <taxon>Kitasatosporales</taxon>
        <taxon>Streptomycetaceae</taxon>
        <taxon>Streptomyces</taxon>
    </lineage>
</organism>
<comment type="similarity">
    <text evidence="1 4">Belongs to the thiolase-like superfamily. Beta-ketoacyl-ACP synthases family.</text>
</comment>
<dbReference type="Gene3D" id="3.40.47.10">
    <property type="match status" value="2"/>
</dbReference>
<keyword evidence="2 4" id="KW-0808">Transferase</keyword>
<dbReference type="InterPro" id="IPR014031">
    <property type="entry name" value="Ketoacyl_synth_C"/>
</dbReference>
<dbReference type="Pfam" id="PF02801">
    <property type="entry name" value="Ketoacyl-synt_C"/>
    <property type="match status" value="1"/>
</dbReference>
<evidence type="ECO:0000256" key="3">
    <source>
        <dbReference type="ARBA" id="ARBA00023315"/>
    </source>
</evidence>
<dbReference type="PANTHER" id="PTHR11712:SF347">
    <property type="entry name" value="BETA KETOACYL-ACYL CARRIER PROTEIN SYNTHASE"/>
    <property type="match status" value="1"/>
</dbReference>
<feature type="domain" description="Ketosynthase family 3 (KS3)" evidence="6">
    <location>
        <begin position="2"/>
        <end position="407"/>
    </location>
</feature>
<dbReference type="InterPro" id="IPR000794">
    <property type="entry name" value="Beta-ketoacyl_synthase"/>
</dbReference>
<dbReference type="InterPro" id="IPR018201">
    <property type="entry name" value="Ketoacyl_synth_AS"/>
</dbReference>
<dbReference type="SUPFAM" id="SSF53901">
    <property type="entry name" value="Thiolase-like"/>
    <property type="match status" value="2"/>
</dbReference>
<evidence type="ECO:0000256" key="5">
    <source>
        <dbReference type="SAM" id="MobiDB-lite"/>
    </source>
</evidence>
<dbReference type="Proteomes" id="UP001595834">
    <property type="component" value="Unassembled WGS sequence"/>
</dbReference>